<protein>
    <submittedName>
        <fullName evidence="1">Uncharacterized protein</fullName>
    </submittedName>
</protein>
<reference evidence="1 2" key="1">
    <citation type="submission" date="2017-05" db="EMBL/GenBank/DDBJ databases">
        <authorList>
            <person name="Varghese N."/>
            <person name="Submissions S."/>
        </authorList>
    </citation>
    <scope>NUCLEOTIDE SEQUENCE [LARGE SCALE GENOMIC DNA]</scope>
    <source>
        <strain evidence="1 2">DSM 26001</strain>
    </source>
</reference>
<dbReference type="RefSeq" id="WP_283442314.1">
    <property type="nucleotide sequence ID" value="NZ_FXUL01000006.1"/>
</dbReference>
<keyword evidence="2" id="KW-1185">Reference proteome</keyword>
<accession>A0ABY1Q7F5</accession>
<gene>
    <name evidence="1" type="ORF">SAMN06295970_106216</name>
</gene>
<dbReference type="Proteomes" id="UP001158049">
    <property type="component" value="Unassembled WGS sequence"/>
</dbReference>
<comment type="caution">
    <text evidence="1">The sequence shown here is derived from an EMBL/GenBank/DDBJ whole genome shotgun (WGS) entry which is preliminary data.</text>
</comment>
<name>A0ABY1Q7F5_9BURK</name>
<evidence type="ECO:0000313" key="2">
    <source>
        <dbReference type="Proteomes" id="UP001158049"/>
    </source>
</evidence>
<organism evidence="1 2">
    <name type="scientific">Noviherbaspirillum suwonense</name>
    <dbReference type="NCBI Taxonomy" id="1224511"/>
    <lineage>
        <taxon>Bacteria</taxon>
        <taxon>Pseudomonadati</taxon>
        <taxon>Pseudomonadota</taxon>
        <taxon>Betaproteobacteria</taxon>
        <taxon>Burkholderiales</taxon>
        <taxon>Oxalobacteraceae</taxon>
        <taxon>Noviherbaspirillum</taxon>
    </lineage>
</organism>
<sequence length="78" mass="8360">MSKVESGQSESAAYVNDRLEEMAAALGQVPPEEFVARLLDKLVADGFMELKPGCTREQTAGLFSAALKNLKFKLPAGS</sequence>
<evidence type="ECO:0000313" key="1">
    <source>
        <dbReference type="EMBL" id="SMP60096.1"/>
    </source>
</evidence>
<proteinExistence type="predicted"/>
<dbReference type="EMBL" id="FXUL01000006">
    <property type="protein sequence ID" value="SMP60096.1"/>
    <property type="molecule type" value="Genomic_DNA"/>
</dbReference>